<sequence length="106" mass="11838">MAVNLLDTSPDDTTLGFGFLNHPLLLLGVPWSRAKVPLQSLAARHDYLLHERPAMSCDRASNSGAPCKGPFPYKVMLARNHAKLFRELNSRLQNFPDAVENASWLH</sequence>
<proteinExistence type="predicted"/>
<reference evidence="2" key="2">
    <citation type="journal article" date="2013" name="PLoS Genet.">
        <title>Comparative genome structure, secondary metabolite, and effector coding capacity across Cochliobolus pathogens.</title>
        <authorList>
            <person name="Condon B.J."/>
            <person name="Leng Y."/>
            <person name="Wu D."/>
            <person name="Bushley K.E."/>
            <person name="Ohm R.A."/>
            <person name="Otillar R."/>
            <person name="Martin J."/>
            <person name="Schackwitz W."/>
            <person name="Grimwood J."/>
            <person name="MohdZainudin N."/>
            <person name="Xue C."/>
            <person name="Wang R."/>
            <person name="Manning V.A."/>
            <person name="Dhillon B."/>
            <person name="Tu Z.J."/>
            <person name="Steffenson B.J."/>
            <person name="Salamov A."/>
            <person name="Sun H."/>
            <person name="Lowry S."/>
            <person name="LaButti K."/>
            <person name="Han J."/>
            <person name="Copeland A."/>
            <person name="Lindquist E."/>
            <person name="Barry K."/>
            <person name="Schmutz J."/>
            <person name="Baker S.E."/>
            <person name="Ciuffetti L.M."/>
            <person name="Grigoriev I.V."/>
            <person name="Zhong S."/>
            <person name="Turgeon B.G."/>
        </authorList>
    </citation>
    <scope>NUCLEOTIDE SEQUENCE [LARGE SCALE GENOMIC DNA]</scope>
    <source>
        <strain evidence="2">C5 / ATCC 48332 / race O</strain>
    </source>
</reference>
<organism evidence="1 2">
    <name type="scientific">Cochliobolus heterostrophus (strain C5 / ATCC 48332 / race O)</name>
    <name type="common">Southern corn leaf blight fungus</name>
    <name type="synonym">Bipolaris maydis</name>
    <dbReference type="NCBI Taxonomy" id="701091"/>
    <lineage>
        <taxon>Eukaryota</taxon>
        <taxon>Fungi</taxon>
        <taxon>Dikarya</taxon>
        <taxon>Ascomycota</taxon>
        <taxon>Pezizomycotina</taxon>
        <taxon>Dothideomycetes</taxon>
        <taxon>Pleosporomycetidae</taxon>
        <taxon>Pleosporales</taxon>
        <taxon>Pleosporineae</taxon>
        <taxon>Pleosporaceae</taxon>
        <taxon>Bipolaris</taxon>
    </lineage>
</organism>
<evidence type="ECO:0000313" key="1">
    <source>
        <dbReference type="EMBL" id="EMD84901.1"/>
    </source>
</evidence>
<dbReference type="AlphaFoldDB" id="M2TT00"/>
<reference evidence="1 2" key="1">
    <citation type="journal article" date="2012" name="PLoS Pathog.">
        <title>Diverse lifestyles and strategies of plant pathogenesis encoded in the genomes of eighteen Dothideomycetes fungi.</title>
        <authorList>
            <person name="Ohm R.A."/>
            <person name="Feau N."/>
            <person name="Henrissat B."/>
            <person name="Schoch C.L."/>
            <person name="Horwitz B.A."/>
            <person name="Barry K.W."/>
            <person name="Condon B.J."/>
            <person name="Copeland A.C."/>
            <person name="Dhillon B."/>
            <person name="Glaser F."/>
            <person name="Hesse C.N."/>
            <person name="Kosti I."/>
            <person name="LaButti K."/>
            <person name="Lindquist E.A."/>
            <person name="Lucas S."/>
            <person name="Salamov A.A."/>
            <person name="Bradshaw R.E."/>
            <person name="Ciuffetti L."/>
            <person name="Hamelin R.C."/>
            <person name="Kema G.H.J."/>
            <person name="Lawrence C."/>
            <person name="Scott J.A."/>
            <person name="Spatafora J.W."/>
            <person name="Turgeon B.G."/>
            <person name="de Wit P.J.G.M."/>
            <person name="Zhong S."/>
            <person name="Goodwin S.B."/>
            <person name="Grigoriev I.V."/>
        </authorList>
    </citation>
    <scope>NUCLEOTIDE SEQUENCE [LARGE SCALE GENOMIC DNA]</scope>
    <source>
        <strain evidence="2">C5 / ATCC 48332 / race O</strain>
    </source>
</reference>
<dbReference type="EMBL" id="KB445598">
    <property type="protein sequence ID" value="EMD84901.1"/>
    <property type="molecule type" value="Genomic_DNA"/>
</dbReference>
<dbReference type="HOGENOM" id="CLU_2222770_0_0_1"/>
<name>M2TT00_COCH5</name>
<dbReference type="Proteomes" id="UP000016936">
    <property type="component" value="Unassembled WGS sequence"/>
</dbReference>
<evidence type="ECO:0000313" key="2">
    <source>
        <dbReference type="Proteomes" id="UP000016936"/>
    </source>
</evidence>
<keyword evidence="2" id="KW-1185">Reference proteome</keyword>
<protein>
    <submittedName>
        <fullName evidence="1">Uncharacterized protein</fullName>
    </submittedName>
</protein>
<gene>
    <name evidence="1" type="ORF">COCHEDRAFT_1035896</name>
</gene>
<dbReference type="OrthoDB" id="10374159at2759"/>
<accession>M2TT00</accession>